<dbReference type="AlphaFoldDB" id="A0A1S8A661"/>
<reference evidence="2" key="1">
    <citation type="submission" date="2016-03" db="EMBL/GenBank/DDBJ databases">
        <title>Draft genome sequence of Rosellinia necatrix.</title>
        <authorList>
            <person name="Kanematsu S."/>
        </authorList>
    </citation>
    <scope>NUCLEOTIDE SEQUENCE [LARGE SCALE GENOMIC DNA]</scope>
    <source>
        <strain evidence="2">W97</strain>
    </source>
</reference>
<organism evidence="2">
    <name type="scientific">Rosellinia necatrix</name>
    <name type="common">White root-rot fungus</name>
    <dbReference type="NCBI Taxonomy" id="77044"/>
    <lineage>
        <taxon>Eukaryota</taxon>
        <taxon>Fungi</taxon>
        <taxon>Dikarya</taxon>
        <taxon>Ascomycota</taxon>
        <taxon>Pezizomycotina</taxon>
        <taxon>Sordariomycetes</taxon>
        <taxon>Xylariomycetidae</taxon>
        <taxon>Xylariales</taxon>
        <taxon>Xylariaceae</taxon>
        <taxon>Rosellinia</taxon>
    </lineage>
</organism>
<evidence type="ECO:0000313" key="3">
    <source>
        <dbReference type="Proteomes" id="UP000054516"/>
    </source>
</evidence>
<proteinExistence type="predicted"/>
<protein>
    <submittedName>
        <fullName evidence="2">Uncharacterized protein</fullName>
    </submittedName>
</protein>
<name>A0A1S8A661_ROSNE</name>
<evidence type="ECO:0000256" key="1">
    <source>
        <dbReference type="SAM" id="MobiDB-lite"/>
    </source>
</evidence>
<sequence>MFYDAVGAVWKRSGSGLWEWLCQLAEVEEPDPDGLGVLGYDGARRVPSAPSSTQQYPDPVSTRSGFSVANGDIHS</sequence>
<dbReference type="EMBL" id="DF977454">
    <property type="protein sequence ID" value="GAW25588.1"/>
    <property type="molecule type" value="Genomic_DNA"/>
</dbReference>
<gene>
    <name evidence="2" type="ORF">SAMD00023353_0901780</name>
</gene>
<evidence type="ECO:0000313" key="2">
    <source>
        <dbReference type="EMBL" id="GAW25588.1"/>
    </source>
</evidence>
<feature type="compositionally biased region" description="Polar residues" evidence="1">
    <location>
        <begin position="49"/>
        <end position="67"/>
    </location>
</feature>
<accession>A0A1S8A661</accession>
<keyword evidence="3" id="KW-1185">Reference proteome</keyword>
<dbReference type="Proteomes" id="UP000054516">
    <property type="component" value="Unassembled WGS sequence"/>
</dbReference>
<feature type="region of interest" description="Disordered" evidence="1">
    <location>
        <begin position="42"/>
        <end position="75"/>
    </location>
</feature>